<proteinExistence type="predicted"/>
<dbReference type="PROSITE" id="PS51186">
    <property type="entry name" value="GNAT"/>
    <property type="match status" value="1"/>
</dbReference>
<feature type="domain" description="N-acetyltransferase" evidence="3">
    <location>
        <begin position="19"/>
        <end position="166"/>
    </location>
</feature>
<dbReference type="STRING" id="1196031.A361_17650"/>
<dbReference type="InterPro" id="IPR016181">
    <property type="entry name" value="Acyl_CoA_acyltransferase"/>
</dbReference>
<dbReference type="KEGG" id="bon:A361_17650"/>
<dbReference type="Proteomes" id="UP000077856">
    <property type="component" value="Chromosome"/>
</dbReference>
<evidence type="ECO:0000256" key="2">
    <source>
        <dbReference type="ARBA" id="ARBA00023315"/>
    </source>
</evidence>
<dbReference type="RefSeq" id="WP_009333584.1">
    <property type="nucleotide sequence ID" value="NZ_CP015506.1"/>
</dbReference>
<sequence length="175" mass="19335">MDIFEVKSIEGYKKELSKLLIEVVNEGASIGFLPPLDQAKAEEYWEDLLKNNDVVLFLAVMDGKAAGTIQLHLCQKENGSHRAEIAKLMTDPSIRRKGLGRLLLKAAEDKAKQEGRSLLVLDTREGDVSNILYQSAGYVKAGIIPGFAQSEQGNLEATVIYYKNLNVTYDTKTSS</sequence>
<evidence type="ECO:0000259" key="3">
    <source>
        <dbReference type="PROSITE" id="PS51186"/>
    </source>
</evidence>
<evidence type="ECO:0000313" key="5">
    <source>
        <dbReference type="Proteomes" id="UP000077856"/>
    </source>
</evidence>
<reference evidence="4 5" key="1">
    <citation type="submission" date="2016-04" db="EMBL/GenBank/DDBJ databases">
        <title>Complete genome sequence of Bacillus oceanisediminis strain 2691.</title>
        <authorList>
            <person name="Jeong H."/>
            <person name="Kim H.J."/>
            <person name="Lee D.-W."/>
        </authorList>
    </citation>
    <scope>NUCLEOTIDE SEQUENCE [LARGE SCALE GENOMIC DNA]</scope>
    <source>
        <strain evidence="4 5">2691</strain>
    </source>
</reference>
<dbReference type="AlphaFoldDB" id="A0A160MD22"/>
<name>A0A160MD22_9BACI</name>
<organism evidence="4 5">
    <name type="scientific">Cytobacillus oceanisediminis 2691</name>
    <dbReference type="NCBI Taxonomy" id="1196031"/>
    <lineage>
        <taxon>Bacteria</taxon>
        <taxon>Bacillati</taxon>
        <taxon>Bacillota</taxon>
        <taxon>Bacilli</taxon>
        <taxon>Bacillales</taxon>
        <taxon>Bacillaceae</taxon>
        <taxon>Cytobacillus</taxon>
    </lineage>
</organism>
<dbReference type="Pfam" id="PF00583">
    <property type="entry name" value="Acetyltransf_1"/>
    <property type="match status" value="1"/>
</dbReference>
<dbReference type="SUPFAM" id="SSF55729">
    <property type="entry name" value="Acyl-CoA N-acyltransferases (Nat)"/>
    <property type="match status" value="1"/>
</dbReference>
<dbReference type="InterPro" id="IPR050832">
    <property type="entry name" value="Bact_Acetyltransf"/>
</dbReference>
<protein>
    <submittedName>
        <fullName evidence="4">GCN5 family acetyltransferase</fullName>
    </submittedName>
</protein>
<dbReference type="GO" id="GO:0016747">
    <property type="term" value="F:acyltransferase activity, transferring groups other than amino-acyl groups"/>
    <property type="evidence" value="ECO:0007669"/>
    <property type="project" value="InterPro"/>
</dbReference>
<dbReference type="EMBL" id="CP015506">
    <property type="protein sequence ID" value="AND40896.1"/>
    <property type="molecule type" value="Genomic_DNA"/>
</dbReference>
<dbReference type="Gene3D" id="3.40.630.30">
    <property type="match status" value="1"/>
</dbReference>
<accession>A0A160MD22</accession>
<keyword evidence="1 4" id="KW-0808">Transferase</keyword>
<evidence type="ECO:0000313" key="4">
    <source>
        <dbReference type="EMBL" id="AND40896.1"/>
    </source>
</evidence>
<dbReference type="eggNOG" id="COG0456">
    <property type="taxonomic scope" value="Bacteria"/>
</dbReference>
<gene>
    <name evidence="4" type="ORF">A361_17650</name>
</gene>
<evidence type="ECO:0000256" key="1">
    <source>
        <dbReference type="ARBA" id="ARBA00022679"/>
    </source>
</evidence>
<dbReference type="CDD" id="cd04301">
    <property type="entry name" value="NAT_SF"/>
    <property type="match status" value="1"/>
</dbReference>
<keyword evidence="2" id="KW-0012">Acyltransferase</keyword>
<dbReference type="InterPro" id="IPR000182">
    <property type="entry name" value="GNAT_dom"/>
</dbReference>
<dbReference type="PANTHER" id="PTHR43877">
    <property type="entry name" value="AMINOALKYLPHOSPHONATE N-ACETYLTRANSFERASE-RELATED-RELATED"/>
    <property type="match status" value="1"/>
</dbReference>